<feature type="region of interest" description="Disordered" evidence="1">
    <location>
        <begin position="1"/>
        <end position="21"/>
    </location>
</feature>
<keyword evidence="2" id="KW-1133">Transmembrane helix</keyword>
<feature type="transmembrane region" description="Helical" evidence="2">
    <location>
        <begin position="119"/>
        <end position="149"/>
    </location>
</feature>
<evidence type="ECO:0000313" key="3">
    <source>
        <dbReference type="EMBL" id="QEU82899.1"/>
    </source>
</evidence>
<dbReference type="OrthoDB" id="3078176at2"/>
<protein>
    <submittedName>
        <fullName evidence="3">Uncharacterized protein</fullName>
    </submittedName>
</protein>
<dbReference type="KEGG" id="ssub:CP968_13430"/>
<evidence type="ECO:0000256" key="1">
    <source>
        <dbReference type="SAM" id="MobiDB-lite"/>
    </source>
</evidence>
<dbReference type="Proteomes" id="UP000326831">
    <property type="component" value="Chromosome"/>
</dbReference>
<feature type="compositionally biased region" description="Gly residues" evidence="1">
    <location>
        <begin position="1"/>
        <end position="11"/>
    </location>
</feature>
<keyword evidence="4" id="KW-1185">Reference proteome</keyword>
<dbReference type="EMBL" id="CP023701">
    <property type="protein sequence ID" value="QEU82899.1"/>
    <property type="molecule type" value="Genomic_DNA"/>
</dbReference>
<gene>
    <name evidence="3" type="ORF">CP968_13430</name>
</gene>
<feature type="transmembrane region" description="Helical" evidence="2">
    <location>
        <begin position="236"/>
        <end position="254"/>
    </location>
</feature>
<evidence type="ECO:0000313" key="4">
    <source>
        <dbReference type="Proteomes" id="UP000326831"/>
    </source>
</evidence>
<name>A0A5P2UX41_9ACTN</name>
<feature type="compositionally biased region" description="Basic and acidic residues" evidence="1">
    <location>
        <begin position="607"/>
        <end position="617"/>
    </location>
</feature>
<sequence length="617" mass="65958">MSGPTGSGRPEGPGAAHRGLFGANPSVMSPTVVLRCPSAHGQGEPVTGVDASERGPVHPSLSEAGRLLCAGTYLDAAYRDRVIEELYVHEERFVAPSYGFDAVRVLAHALQARRAEAAWAAGVAAVWALGLVLAQALLLFLLLPAALLGGAGRIARRRDRTGRGSRLLELLLRASGWVLLLGAGLGVLQGTLEGTTHVAAARDGITLLDVLTRGLEQEPLGFLVRLPVLGHSAGLLYGWTALIVFGLLVLVLGFQRGHFAHVIKNSLNRARYADPAADPASGARFARARERIARTQHGGLVLYGVNDPFCGAGRPHRPWQLSVELRPREGAVPEPLDNARIVERVRPRLEALRAPSPHGSPEAREAVLDRLRELVLDECVFLPADGLPGAHALDLSDRALAEHREGAVEEGGERRRHFLRVRVGGWDENLVVTVFVRVHTQGGMLMLEVAPHVLLPVRQDFQEADDIAQRHLRNTFFAKAVWAVRRAPRSLGTAVSTLSGGGRGPWQIATAGHGGALPAGPAVSVRELAARADASLFQLMDVDRYVKTVQDRIVAGVTLALHEAGWHTEEFAERAVTVAEGGVYIRSVDHSAFSVGGSGHSNQSGTHRTDRGNGDGA</sequence>
<accession>A0A5P2UX41</accession>
<feature type="region of interest" description="Disordered" evidence="1">
    <location>
        <begin position="595"/>
        <end position="617"/>
    </location>
</feature>
<proteinExistence type="predicted"/>
<reference evidence="3 4" key="1">
    <citation type="submission" date="2017-09" db="EMBL/GenBank/DDBJ databases">
        <authorList>
            <person name="Lee N."/>
            <person name="Cho B.-K."/>
        </authorList>
    </citation>
    <scope>NUCLEOTIDE SEQUENCE [LARGE SCALE GENOMIC DNA]</scope>
    <source>
        <strain evidence="3 4">ATCC 27467</strain>
    </source>
</reference>
<feature type="transmembrane region" description="Helical" evidence="2">
    <location>
        <begin position="170"/>
        <end position="188"/>
    </location>
</feature>
<keyword evidence="2" id="KW-0812">Transmembrane</keyword>
<dbReference type="AlphaFoldDB" id="A0A5P2UX41"/>
<organism evidence="3 4">
    <name type="scientific">Streptomyces subrutilus</name>
    <dbReference type="NCBI Taxonomy" id="36818"/>
    <lineage>
        <taxon>Bacteria</taxon>
        <taxon>Bacillati</taxon>
        <taxon>Actinomycetota</taxon>
        <taxon>Actinomycetes</taxon>
        <taxon>Kitasatosporales</taxon>
        <taxon>Streptomycetaceae</taxon>
        <taxon>Streptomyces</taxon>
    </lineage>
</organism>
<evidence type="ECO:0000256" key="2">
    <source>
        <dbReference type="SAM" id="Phobius"/>
    </source>
</evidence>
<keyword evidence="2" id="KW-0472">Membrane</keyword>